<evidence type="ECO:0000256" key="2">
    <source>
        <dbReference type="SAM" id="Phobius"/>
    </source>
</evidence>
<keyword evidence="2" id="KW-1133">Transmembrane helix</keyword>
<dbReference type="EMBL" id="CP003879">
    <property type="protein sequence ID" value="AFU70231.1"/>
    <property type="molecule type" value="Genomic_DNA"/>
</dbReference>
<dbReference type="eggNOG" id="COG1452">
    <property type="taxonomic scope" value="Bacteria"/>
</dbReference>
<dbReference type="RefSeq" id="WP_015025777.1">
    <property type="nucleotide sequence ID" value="NC_018721.1"/>
</dbReference>
<dbReference type="PANTHER" id="PTHR30189:SF1">
    <property type="entry name" value="LPS-ASSEMBLY PROTEIN LPTD"/>
    <property type="match status" value="1"/>
</dbReference>
<dbReference type="STRING" id="313595.P700755_003636"/>
<sequence length="910" mass="103694">MKLQNIGHIYKNSTKALRTNLLHILFLVGLFINFGLYGQEKDSKDSNLGYLIRNRVDSLTQTIRFTIGDTLPQTTANKKRETLTDVVDAFAKDYKRLSRKENKMYLYNEAEVIYGDMIINAGRIILDNKSQEVFAAGIVDSTGAYTQMPSFKQGDNLVEPDSLIFNFKTQKALVFNSRTEQGGFKVKGEISKRQNDSIYYLANAKFTTAEDVDDADYYFFARRIKFVPNSKIVTGFVNMYIADVPTPLGLPFGYFPLTDKQSSGFIIPSYGENINRGFFLQNGGYYFAISDNADLAVQADYFTNGSYGLRLENNYNVRYQFSGNVALRYEKLLLEERGFPNFSETTVFNIRWSHSQDQKSNPSSRFSASVNLGSSDFFQQSVNQSNTGNFLNNTLNSSVSYSKSFEGELGMNLNISATHNQNTNTEVINLTLPTLQFSVGRIFPFEPNDGTKKGAIQNINLQYNVRAENRITTTDSLFFKPEMFEGADVGARHTIPISTNFKIFDHFSVSTSANYNEVWTLKTFEQRYDEQLRQVDRDTINGFDSYRTYDFSTSVGTTVYGMFDFGDDKKFKAIRHVIRPSISYNISPAFDQYYDEYVRTGIAGLEDEVVEYSRFEGTLNGAPGNRFSSSMSFNITNDLEAKVRKKDSTLAGDERFKKVMLLSNFGISTNYNFAADSLNLSPLSLRGTLPIVQDKLAINFLGTLDMYALNSNNRRINKLNINNGGSLFRLTRGNASFSYSLSNKDFQKNEEEEEGDEDFDSESYLNGGRPDNLFGTSEMMNRPNPDKEPVSDENEFYNYSIPWTLNLSYTMTYSNVARENEISSHSIMFSGDVELSPTWNVGVSSGYDLKNKGFSFTQLRFAKDLKSWQMSFNWTPFGIRRSWFFFIGIKSNILQDVKYDRNREQDRTLQ</sequence>
<evidence type="ECO:0000259" key="3">
    <source>
        <dbReference type="Pfam" id="PF19838"/>
    </source>
</evidence>
<dbReference type="GO" id="GO:1990351">
    <property type="term" value="C:transporter complex"/>
    <property type="evidence" value="ECO:0007669"/>
    <property type="project" value="TreeGrafter"/>
</dbReference>
<feature type="region of interest" description="Disordered" evidence="1">
    <location>
        <begin position="772"/>
        <end position="791"/>
    </location>
</feature>
<dbReference type="OrthoDB" id="9802320at2"/>
<dbReference type="InterPro" id="IPR050218">
    <property type="entry name" value="LptD"/>
</dbReference>
<name>K4IMD1_PSYTT</name>
<protein>
    <submittedName>
        <fullName evidence="4">Organic solvent tolerance protein OstA</fullName>
    </submittedName>
</protein>
<dbReference type="AlphaFoldDB" id="K4IMD1"/>
<dbReference type="KEGG" id="ptq:P700755_003636"/>
<dbReference type="HOGENOM" id="CLU_007637_0_0_10"/>
<dbReference type="PANTHER" id="PTHR30189">
    <property type="entry name" value="LPS-ASSEMBLY PROTEIN"/>
    <property type="match status" value="1"/>
</dbReference>
<feature type="domain" description="LPS-assembly protein LptD central" evidence="3">
    <location>
        <begin position="232"/>
        <end position="707"/>
    </location>
</feature>
<gene>
    <name evidence="4" type="ordered locus">P700755_003636</name>
</gene>
<accession>K4IMD1</accession>
<feature type="compositionally biased region" description="Acidic residues" evidence="1">
    <location>
        <begin position="750"/>
        <end position="761"/>
    </location>
</feature>
<reference evidence="4" key="1">
    <citation type="submission" date="2006-03" db="EMBL/GenBank/DDBJ databases">
        <authorList>
            <person name="Bowman J."/>
            <person name="Ferriera S."/>
            <person name="Johnson J."/>
            <person name="Kravitz S."/>
            <person name="Halpern A."/>
            <person name="Remington K."/>
            <person name="Beeson K."/>
            <person name="Tran B."/>
            <person name="Rogers Y.-H."/>
            <person name="Friedman R."/>
            <person name="Venter J.C."/>
        </authorList>
    </citation>
    <scope>NUCLEOTIDE SEQUENCE [LARGE SCALE GENOMIC DNA]</scope>
    <source>
        <strain evidence="4">ATCC 700755</strain>
    </source>
</reference>
<feature type="region of interest" description="Disordered" evidence="1">
    <location>
        <begin position="743"/>
        <end position="767"/>
    </location>
</feature>
<evidence type="ECO:0000256" key="1">
    <source>
        <dbReference type="SAM" id="MobiDB-lite"/>
    </source>
</evidence>
<dbReference type="Proteomes" id="UP000008514">
    <property type="component" value="Chromosome"/>
</dbReference>
<organism evidence="4 5">
    <name type="scientific">Psychroflexus torquis (strain ATCC 700755 / CIP 106069 / ACAM 623)</name>
    <dbReference type="NCBI Taxonomy" id="313595"/>
    <lineage>
        <taxon>Bacteria</taxon>
        <taxon>Pseudomonadati</taxon>
        <taxon>Bacteroidota</taxon>
        <taxon>Flavobacteriia</taxon>
        <taxon>Flavobacteriales</taxon>
        <taxon>Flavobacteriaceae</taxon>
        <taxon>Psychroflexus</taxon>
    </lineage>
</organism>
<dbReference type="GO" id="GO:0009279">
    <property type="term" value="C:cell outer membrane"/>
    <property type="evidence" value="ECO:0007669"/>
    <property type="project" value="TreeGrafter"/>
</dbReference>
<evidence type="ECO:0000313" key="5">
    <source>
        <dbReference type="Proteomes" id="UP000008514"/>
    </source>
</evidence>
<proteinExistence type="predicted"/>
<dbReference type="Pfam" id="PF19838">
    <property type="entry name" value="LptD_2"/>
    <property type="match status" value="1"/>
</dbReference>
<keyword evidence="2" id="KW-0472">Membrane</keyword>
<keyword evidence="5" id="KW-1185">Reference proteome</keyword>
<feature type="transmembrane region" description="Helical" evidence="2">
    <location>
        <begin position="21"/>
        <end position="38"/>
    </location>
</feature>
<dbReference type="InterPro" id="IPR045659">
    <property type="entry name" value="LptD_2"/>
</dbReference>
<reference evidence="4" key="2">
    <citation type="submission" date="2012-09" db="EMBL/GenBank/DDBJ databases">
        <title>The complete sequence of Psychroflexus torquis an extreme psychrophile from sea-ice that is stimulated by light.</title>
        <authorList>
            <person name="Feng S."/>
            <person name="Powell S.M."/>
            <person name="Bowman J.P."/>
        </authorList>
    </citation>
    <scope>NUCLEOTIDE SEQUENCE [LARGE SCALE GENOMIC DNA]</scope>
    <source>
        <strain evidence="4">ATCC 700755</strain>
    </source>
</reference>
<keyword evidence="2" id="KW-0812">Transmembrane</keyword>
<evidence type="ECO:0000313" key="4">
    <source>
        <dbReference type="EMBL" id="AFU70231.1"/>
    </source>
</evidence>